<reference evidence="1 2" key="1">
    <citation type="submission" date="2016-06" db="EMBL/GenBank/DDBJ databases">
        <authorList>
            <person name="Kjaerup R.B."/>
            <person name="Dalgaard T.S."/>
            <person name="Juul-Madsen H.R."/>
        </authorList>
    </citation>
    <scope>NUCLEOTIDE SEQUENCE [LARGE SCALE GENOMIC DNA]</scope>
    <source>
        <strain evidence="1 2">Pb300</strain>
    </source>
</reference>
<evidence type="ECO:0000313" key="1">
    <source>
        <dbReference type="EMBL" id="ODH21047.1"/>
    </source>
</evidence>
<proteinExistence type="predicted"/>
<dbReference type="VEuPathDB" id="FungiDB:PABG_12087"/>
<sequence length="231" mass="26071">MTKKSVSRMEVCQVSLPERHDTTRRPDTRRFELEINNTVPLPNCSSCEPAAAIELQHPPSYQSITTSSECENVFKAITLRHRSPRSSNNRGNATKLQNLPSCRFMKGLSFASLGLKLMKRQSKARNTTKTRRQISLDHAFPLWDRSGAGEPWDLSRMSNFNITWRQGGRLEESLKLLGLCPISNGLQPMALLKATTKTCGMLDENSGGTIRLEPDMGDRYIFRNFRSLAVI</sequence>
<protein>
    <submittedName>
        <fullName evidence="1">Uncharacterized protein</fullName>
    </submittedName>
</protein>
<dbReference type="EMBL" id="LZYO01000268">
    <property type="protein sequence ID" value="ODH21047.1"/>
    <property type="molecule type" value="Genomic_DNA"/>
</dbReference>
<name>A0A1D2J9Q1_PARBR</name>
<accession>A0A1D2J9Q1</accession>
<dbReference type="AlphaFoldDB" id="A0A1D2J9Q1"/>
<gene>
    <name evidence="1" type="ORF">ACO22_05730</name>
</gene>
<comment type="caution">
    <text evidence="1">The sequence shown here is derived from an EMBL/GenBank/DDBJ whole genome shotgun (WGS) entry which is preliminary data.</text>
</comment>
<evidence type="ECO:0000313" key="2">
    <source>
        <dbReference type="Proteomes" id="UP000242814"/>
    </source>
</evidence>
<dbReference type="Proteomes" id="UP000242814">
    <property type="component" value="Unassembled WGS sequence"/>
</dbReference>
<organism evidence="1 2">
    <name type="scientific">Paracoccidioides brasiliensis</name>
    <dbReference type="NCBI Taxonomy" id="121759"/>
    <lineage>
        <taxon>Eukaryota</taxon>
        <taxon>Fungi</taxon>
        <taxon>Dikarya</taxon>
        <taxon>Ascomycota</taxon>
        <taxon>Pezizomycotina</taxon>
        <taxon>Eurotiomycetes</taxon>
        <taxon>Eurotiomycetidae</taxon>
        <taxon>Onygenales</taxon>
        <taxon>Ajellomycetaceae</taxon>
        <taxon>Paracoccidioides</taxon>
    </lineage>
</organism>